<dbReference type="Pfam" id="PF11578">
    <property type="entry name" value="DUF3237"/>
    <property type="match status" value="1"/>
</dbReference>
<dbReference type="Proteomes" id="UP001551482">
    <property type="component" value="Unassembled WGS sequence"/>
</dbReference>
<keyword evidence="2" id="KW-1185">Reference proteome</keyword>
<proteinExistence type="predicted"/>
<gene>
    <name evidence="1" type="ORF">AB0C36_32230</name>
</gene>
<comment type="caution">
    <text evidence="1">The sequence shown here is derived from an EMBL/GenBank/DDBJ whole genome shotgun (WGS) entry which is preliminary data.</text>
</comment>
<evidence type="ECO:0000313" key="2">
    <source>
        <dbReference type="Proteomes" id="UP001551482"/>
    </source>
</evidence>
<dbReference type="EMBL" id="JBEZFP010000112">
    <property type="protein sequence ID" value="MEU8138163.1"/>
    <property type="molecule type" value="Genomic_DNA"/>
</dbReference>
<protein>
    <submittedName>
        <fullName evidence="1">DUF3237 family protein</fullName>
    </submittedName>
</protein>
<sequence>VDDRAVVDIVNRGFYHPDPDSPDQHDGDVKVSEAGHYYRTSPVFRTDAPAHRWLAETVFVGLARPDGDDVVVIRMYAVR</sequence>
<name>A0ABV3DQY6_9ACTN</name>
<feature type="non-terminal residue" evidence="1">
    <location>
        <position position="1"/>
    </location>
</feature>
<organism evidence="1 2">
    <name type="scientific">Streptodolium elevatio</name>
    <dbReference type="NCBI Taxonomy" id="3157996"/>
    <lineage>
        <taxon>Bacteria</taxon>
        <taxon>Bacillati</taxon>
        <taxon>Actinomycetota</taxon>
        <taxon>Actinomycetes</taxon>
        <taxon>Kitasatosporales</taxon>
        <taxon>Streptomycetaceae</taxon>
        <taxon>Streptodolium</taxon>
    </lineage>
</organism>
<reference evidence="1 2" key="1">
    <citation type="submission" date="2024-06" db="EMBL/GenBank/DDBJ databases">
        <title>The Natural Products Discovery Center: Release of the First 8490 Sequenced Strains for Exploring Actinobacteria Biosynthetic Diversity.</title>
        <authorList>
            <person name="Kalkreuter E."/>
            <person name="Kautsar S.A."/>
            <person name="Yang D."/>
            <person name="Bader C.D."/>
            <person name="Teijaro C.N."/>
            <person name="Fluegel L."/>
            <person name="Davis C.M."/>
            <person name="Simpson J.R."/>
            <person name="Lauterbach L."/>
            <person name="Steele A.D."/>
            <person name="Gui C."/>
            <person name="Meng S."/>
            <person name="Li G."/>
            <person name="Viehrig K."/>
            <person name="Ye F."/>
            <person name="Su P."/>
            <person name="Kiefer A.F."/>
            <person name="Nichols A."/>
            <person name="Cepeda A.J."/>
            <person name="Yan W."/>
            <person name="Fan B."/>
            <person name="Jiang Y."/>
            <person name="Adhikari A."/>
            <person name="Zheng C.-J."/>
            <person name="Schuster L."/>
            <person name="Cowan T.M."/>
            <person name="Smanski M.J."/>
            <person name="Chevrette M.G."/>
            <person name="De Carvalho L.P.S."/>
            <person name="Shen B."/>
        </authorList>
    </citation>
    <scope>NUCLEOTIDE SEQUENCE [LARGE SCALE GENOMIC DNA]</scope>
    <source>
        <strain evidence="1 2">NPDC048946</strain>
    </source>
</reference>
<dbReference type="Gene3D" id="2.40.160.20">
    <property type="match status" value="1"/>
</dbReference>
<evidence type="ECO:0000313" key="1">
    <source>
        <dbReference type="EMBL" id="MEU8138163.1"/>
    </source>
</evidence>
<accession>A0ABV3DQY6</accession>